<keyword evidence="1" id="KW-0472">Membrane</keyword>
<reference evidence="2 3" key="1">
    <citation type="submission" date="2021-01" db="EMBL/GenBank/DDBJ databases">
        <title>Whole genome shotgun sequence of Planotetraspora kaengkrachanensis NBRC 104272.</title>
        <authorList>
            <person name="Komaki H."/>
            <person name="Tamura T."/>
        </authorList>
    </citation>
    <scope>NUCLEOTIDE SEQUENCE [LARGE SCALE GENOMIC DNA]</scope>
    <source>
        <strain evidence="2 3">NBRC 104272</strain>
    </source>
</reference>
<dbReference type="Proteomes" id="UP000630097">
    <property type="component" value="Unassembled WGS sequence"/>
</dbReference>
<feature type="transmembrane region" description="Helical" evidence="1">
    <location>
        <begin position="124"/>
        <end position="143"/>
    </location>
</feature>
<gene>
    <name evidence="2" type="ORF">Pka01_11600</name>
</gene>
<comment type="caution">
    <text evidence="2">The sequence shown here is derived from an EMBL/GenBank/DDBJ whole genome shotgun (WGS) entry which is preliminary data.</text>
</comment>
<evidence type="ECO:0000256" key="1">
    <source>
        <dbReference type="SAM" id="Phobius"/>
    </source>
</evidence>
<protein>
    <recommendedName>
        <fullName evidence="4">DUF1440 domain-containing protein</fullName>
    </recommendedName>
</protein>
<dbReference type="RefSeq" id="WP_203881536.1">
    <property type="nucleotide sequence ID" value="NZ_BAABHH010000003.1"/>
</dbReference>
<feature type="transmembrane region" description="Helical" evidence="1">
    <location>
        <begin position="58"/>
        <end position="79"/>
    </location>
</feature>
<evidence type="ECO:0008006" key="4">
    <source>
        <dbReference type="Google" id="ProtNLM"/>
    </source>
</evidence>
<proteinExistence type="predicted"/>
<sequence length="172" mass="18156">MTRNLVNGAVGGALATAVYSAVLMAGEQAGLLGHAPPKRVVRVALPGSRHRPKPGEGALATIGHYAYGSAAGAALGLLFRGQRVPLPVGAAYGLAVWYASFQHLMPRLKMYPPISRDSPGRQALLALGHMVYGTSLAISMNRLRSDRAMGARILPSEHPERSKFLTPPEPVS</sequence>
<dbReference type="EMBL" id="BONV01000003">
    <property type="protein sequence ID" value="GIG78033.1"/>
    <property type="molecule type" value="Genomic_DNA"/>
</dbReference>
<dbReference type="Pfam" id="PF20587">
    <property type="entry name" value="DUF6789"/>
    <property type="match status" value="1"/>
</dbReference>
<keyword evidence="3" id="KW-1185">Reference proteome</keyword>
<feature type="transmembrane region" description="Helical" evidence="1">
    <location>
        <begin position="86"/>
        <end position="104"/>
    </location>
</feature>
<keyword evidence="1" id="KW-1133">Transmembrane helix</keyword>
<organism evidence="2 3">
    <name type="scientific">Planotetraspora kaengkrachanensis</name>
    <dbReference type="NCBI Taxonomy" id="575193"/>
    <lineage>
        <taxon>Bacteria</taxon>
        <taxon>Bacillati</taxon>
        <taxon>Actinomycetota</taxon>
        <taxon>Actinomycetes</taxon>
        <taxon>Streptosporangiales</taxon>
        <taxon>Streptosporangiaceae</taxon>
        <taxon>Planotetraspora</taxon>
    </lineage>
</organism>
<dbReference type="InterPro" id="IPR046739">
    <property type="entry name" value="DUF6789"/>
</dbReference>
<dbReference type="AlphaFoldDB" id="A0A8J3PRJ6"/>
<evidence type="ECO:0000313" key="3">
    <source>
        <dbReference type="Proteomes" id="UP000630097"/>
    </source>
</evidence>
<accession>A0A8J3PRJ6</accession>
<evidence type="ECO:0000313" key="2">
    <source>
        <dbReference type="EMBL" id="GIG78033.1"/>
    </source>
</evidence>
<name>A0A8J3PRJ6_9ACTN</name>
<keyword evidence="1" id="KW-0812">Transmembrane</keyword>